<keyword evidence="3" id="KW-1185">Reference proteome</keyword>
<evidence type="ECO:0000313" key="3">
    <source>
        <dbReference type="Proteomes" id="UP001225957"/>
    </source>
</evidence>
<dbReference type="EMBL" id="JASCQP010000028">
    <property type="protein sequence ID" value="MDI5891874.1"/>
    <property type="molecule type" value="Genomic_DNA"/>
</dbReference>
<dbReference type="InterPro" id="IPR038740">
    <property type="entry name" value="BioF2-like_GNAT_dom"/>
</dbReference>
<name>A0ABT6V3Q7_9GAMM</name>
<dbReference type="InterPro" id="IPR016181">
    <property type="entry name" value="Acyl_CoA_acyltransferase"/>
</dbReference>
<dbReference type="SUPFAM" id="SSF55729">
    <property type="entry name" value="Acyl-CoA N-acyltransferases (Nat)"/>
    <property type="match status" value="1"/>
</dbReference>
<dbReference type="Gene3D" id="3.40.630.30">
    <property type="match status" value="1"/>
</dbReference>
<dbReference type="Proteomes" id="UP001225957">
    <property type="component" value="Unassembled WGS sequence"/>
</dbReference>
<proteinExistence type="predicted"/>
<dbReference type="Pfam" id="PF13480">
    <property type="entry name" value="Acetyltransf_6"/>
    <property type="match status" value="1"/>
</dbReference>
<dbReference type="RefSeq" id="WP_282735816.1">
    <property type="nucleotide sequence ID" value="NZ_JASCQP010000028.1"/>
</dbReference>
<evidence type="ECO:0000313" key="2">
    <source>
        <dbReference type="EMBL" id="MDI5891874.1"/>
    </source>
</evidence>
<sequence length="301" mass="34086">MTMGYLHPLYAESFKEFGDPHALKHSGGWALERAIPNTDRYDAMGLYPLFCCSNWSELHRDLEAQRGRWVSIALVTDPFGDYDQVMLEKTFDVVMPYKDHYVADTSVPLEKFVSKSHRSNARRALRKLDVEVCTNPASYVDDWIKLYGVLAQKHDIQGLTAFSRSAFEKQLQVPGMVMFRAVHNGETVGLDLWYVQNDVAQGHLVAFNDQGYALSASYATKWTMLNYFSDKVRWINLGGLPGTGEESSSGLGHFKSGWANTTRKVYFCGRILDRQAYDSLIKGSSRTTFFPAYRVGVANEQ</sequence>
<gene>
    <name evidence="2" type="ORF">QLQ83_12300</name>
</gene>
<evidence type="ECO:0000259" key="1">
    <source>
        <dbReference type="Pfam" id="PF13480"/>
    </source>
</evidence>
<feature type="domain" description="BioF2-like acetyltransferase" evidence="1">
    <location>
        <begin position="116"/>
        <end position="239"/>
    </location>
</feature>
<protein>
    <recommendedName>
        <fullName evidence="1">BioF2-like acetyltransferase domain-containing protein</fullName>
    </recommendedName>
</protein>
<accession>A0ABT6V3Q7</accession>
<organism evidence="2 3">
    <name type="scientific">Halomonas rhizosphaerae</name>
    <dbReference type="NCBI Taxonomy" id="3043296"/>
    <lineage>
        <taxon>Bacteria</taxon>
        <taxon>Pseudomonadati</taxon>
        <taxon>Pseudomonadota</taxon>
        <taxon>Gammaproteobacteria</taxon>
        <taxon>Oceanospirillales</taxon>
        <taxon>Halomonadaceae</taxon>
        <taxon>Halomonas</taxon>
    </lineage>
</organism>
<reference evidence="2 3" key="1">
    <citation type="submission" date="2023-04" db="EMBL/GenBank/DDBJ databases">
        <title>Halomonas strains isolated from rhizosphere soil.</title>
        <authorList>
            <person name="Xu L."/>
            <person name="Sun J.-Q."/>
        </authorList>
    </citation>
    <scope>NUCLEOTIDE SEQUENCE [LARGE SCALE GENOMIC DNA]</scope>
    <source>
        <strain evidence="2 3">LR5S20</strain>
    </source>
</reference>
<comment type="caution">
    <text evidence="2">The sequence shown here is derived from an EMBL/GenBank/DDBJ whole genome shotgun (WGS) entry which is preliminary data.</text>
</comment>